<dbReference type="InterPro" id="IPR015422">
    <property type="entry name" value="PyrdxlP-dep_Trfase_small"/>
</dbReference>
<dbReference type="Proteomes" id="UP001516023">
    <property type="component" value="Unassembled WGS sequence"/>
</dbReference>
<dbReference type="SUPFAM" id="SSF52402">
    <property type="entry name" value="Adenine nucleotide alpha hydrolases-like"/>
    <property type="match status" value="1"/>
</dbReference>
<feature type="compositionally biased region" description="Polar residues" evidence="1">
    <location>
        <begin position="756"/>
        <end position="778"/>
    </location>
</feature>
<protein>
    <recommendedName>
        <fullName evidence="6">Aminotransferase class V domain-containing protein</fullName>
    </recommendedName>
</protein>
<dbReference type="InterPro" id="IPR015424">
    <property type="entry name" value="PyrdxlP-dep_Trfase"/>
</dbReference>
<evidence type="ECO:0008006" key="6">
    <source>
        <dbReference type="Google" id="ProtNLM"/>
    </source>
</evidence>
<dbReference type="Pfam" id="PF00266">
    <property type="entry name" value="Aminotran_5"/>
    <property type="match status" value="1"/>
</dbReference>
<sequence length="1295" mass="143108">MECGSSLAEVAWTASIPSGTAASPHSHAPSSTEDVHSQISRLRSFLTRDVIIDPPAHPASSPADAVPNFPTFLSPLQPRTSTPKRHTGTPVPLIYCDHTASHRPLVSIEHYLRSTSLPCHANTHTHTTYTGSQSTAFVAEARQIVAEAAGARVSGKAAVDCVLFGGHGVTGAVSILIDALNLQSWKETKPIVFVGPHEHHSNLIPWREAGCVVVNVPQDARGRVDLKALEQMLRSSAYGADSGRLRMGAFSAVSNVTGLIADVDGIAILLHRYHCLAFFDYASGAPYLKMNMNPTVAGGGDDPSKDAIYFSPHKCYGGTSTPGVLIVKKRLVSQTNPPKVSGGGTVFYVTNESHRFLSNRVERYEGGTPDGIGIQRVGLTMLAGRRVASEYERIVQSVQCQENDAVTLPSTSHVPKTLLEYECSTHDRVVAILKKNAPNLIMLGCDDAPTSNSTNNPRCIGRHLPIFSFLIRCGKRFLHYNYVCAILNDVFGIQSRGGCQCAGPYSQRLLGLTKSVLTKNESTNEEFIVEVPNKANRKIEQALLRSDRPCELLRPGYTRLSLPFKGLREEEVEYVIQALIWTAKNAWAFLPQYTCDHRTGEWRHWSRRGKPLGSERRWLSHYDILSPQPMTNSSKSSHDIDETEVSQTRLELAMQNADALLEAAKNDTRFLSEIEKMNLADGMLGSGKDSGLGGIDDTLEELRWYVYQQECVDALRDGSEEVPFTMDQDALLGGVLRNHGDDEDSIDVELLSETLPSESQDQQKHSSTLQSSVPSLLSFQDGDHMGEASYEEIKAGFDDGELSSDCLIFHHNRDEWFPIDEFIKECEADLPLQSANGRKRDLSAMKEVAGVECMELTLYPNQSAPTSTTLSSAAENREKKKPSRDNSQWGQCSAPHITDVTEKQDNSTGDEKKSDCPDSSTHHPPSKLIMGKQNKKNKQIKPPPKMMRFITQAMIQWDMIQEGDRLLLGLSGGKDSLSLLHCLLEFQRKLPIKFDIEVCTIDPMTPSFDPSPLIPYVESLGLKYHYIRDDIVSRASSSGKDGKIVSSLCAFCARMKRGNLYTCARKNNCNKLVLAQHLDDCAESFLMSVMHNGFIRTMKANYRINAGDVSVIRPLVYCRESLMTEFAKSANLPVINENCPACFEEPKERARVKKLLSREETLYPNLYDHIRRALIPIMHDDSTAIMRSYLEETIAKSVKLPNKGRKPAGDVDTSSEHLAENNGSRNVSRSHDSQSSSRETSVPLDLATEEQLIAELAKRRAAKYQLSGAMKRLPSGDDDDPTGQVCSLTGKLVLC</sequence>
<dbReference type="Pfam" id="PF01171">
    <property type="entry name" value="ATP_bind_3"/>
    <property type="match status" value="1"/>
</dbReference>
<feature type="region of interest" description="Disordered" evidence="1">
    <location>
        <begin position="1201"/>
        <end position="1244"/>
    </location>
</feature>
<dbReference type="EMBL" id="JABMIG020000389">
    <property type="protein sequence ID" value="KAL3779420.1"/>
    <property type="molecule type" value="Genomic_DNA"/>
</dbReference>
<evidence type="ECO:0000313" key="4">
    <source>
        <dbReference type="EMBL" id="KAL3779420.1"/>
    </source>
</evidence>
<feature type="region of interest" description="Disordered" evidence="1">
    <location>
        <begin position="756"/>
        <end position="781"/>
    </location>
</feature>
<dbReference type="SUPFAM" id="SSF53383">
    <property type="entry name" value="PLP-dependent transferases"/>
    <property type="match status" value="1"/>
</dbReference>
<proteinExistence type="predicted"/>
<dbReference type="PANTHER" id="PTHR43686">
    <property type="entry name" value="SULFURTRANSFERASE-RELATED"/>
    <property type="match status" value="1"/>
</dbReference>
<feature type="region of interest" description="Disordered" evidence="1">
    <location>
        <begin position="56"/>
        <end position="87"/>
    </location>
</feature>
<feature type="compositionally biased region" description="Basic and acidic residues" evidence="1">
    <location>
        <begin position="899"/>
        <end position="916"/>
    </location>
</feature>
<dbReference type="CDD" id="cd24138">
    <property type="entry name" value="TtcA-like"/>
    <property type="match status" value="1"/>
</dbReference>
<comment type="caution">
    <text evidence="4">The sequence shown here is derived from an EMBL/GenBank/DDBJ whole genome shotgun (WGS) entry which is preliminary data.</text>
</comment>
<dbReference type="InterPro" id="IPR015421">
    <property type="entry name" value="PyrdxlP-dep_Trfase_major"/>
</dbReference>
<evidence type="ECO:0000256" key="1">
    <source>
        <dbReference type="SAM" id="MobiDB-lite"/>
    </source>
</evidence>
<dbReference type="Gene3D" id="3.90.1150.10">
    <property type="entry name" value="Aspartate Aminotransferase, domain 1"/>
    <property type="match status" value="1"/>
</dbReference>
<feature type="region of interest" description="Disordered" evidence="1">
    <location>
        <begin position="862"/>
        <end position="943"/>
    </location>
</feature>
<accession>A0ABD3NTN2</accession>
<evidence type="ECO:0000259" key="3">
    <source>
        <dbReference type="Pfam" id="PF01171"/>
    </source>
</evidence>
<dbReference type="PANTHER" id="PTHR43686:SF1">
    <property type="entry name" value="AMINOTRAN_5 DOMAIN-CONTAINING PROTEIN"/>
    <property type="match status" value="1"/>
</dbReference>
<dbReference type="InterPro" id="IPR011063">
    <property type="entry name" value="TilS/TtcA_N"/>
</dbReference>
<dbReference type="InterPro" id="IPR000192">
    <property type="entry name" value="Aminotrans_V_dom"/>
</dbReference>
<dbReference type="InterPro" id="IPR014729">
    <property type="entry name" value="Rossmann-like_a/b/a_fold"/>
</dbReference>
<dbReference type="Gene3D" id="3.40.640.10">
    <property type="entry name" value="Type I PLP-dependent aspartate aminotransferase-like (Major domain)"/>
    <property type="match status" value="1"/>
</dbReference>
<dbReference type="Gene3D" id="3.40.50.620">
    <property type="entry name" value="HUPs"/>
    <property type="match status" value="1"/>
</dbReference>
<reference evidence="4 5" key="1">
    <citation type="journal article" date="2020" name="G3 (Bethesda)">
        <title>Improved Reference Genome for Cyclotella cryptica CCMP332, a Model for Cell Wall Morphogenesis, Salinity Adaptation, and Lipid Production in Diatoms (Bacillariophyta).</title>
        <authorList>
            <person name="Roberts W.R."/>
            <person name="Downey K.M."/>
            <person name="Ruck E.C."/>
            <person name="Traller J.C."/>
            <person name="Alverson A.J."/>
        </authorList>
    </citation>
    <scope>NUCLEOTIDE SEQUENCE [LARGE SCALE GENOMIC DNA]</scope>
    <source>
        <strain evidence="4 5">CCMP332</strain>
    </source>
</reference>
<gene>
    <name evidence="4" type="ORF">HJC23_000522</name>
</gene>
<name>A0ABD3NTN2_9STRA</name>
<keyword evidence="5" id="KW-1185">Reference proteome</keyword>
<organism evidence="4 5">
    <name type="scientific">Cyclotella cryptica</name>
    <dbReference type="NCBI Taxonomy" id="29204"/>
    <lineage>
        <taxon>Eukaryota</taxon>
        <taxon>Sar</taxon>
        <taxon>Stramenopiles</taxon>
        <taxon>Ochrophyta</taxon>
        <taxon>Bacillariophyta</taxon>
        <taxon>Coscinodiscophyceae</taxon>
        <taxon>Thalassiosirophycidae</taxon>
        <taxon>Stephanodiscales</taxon>
        <taxon>Stephanodiscaceae</taxon>
        <taxon>Cyclotella</taxon>
    </lineage>
</organism>
<evidence type="ECO:0000313" key="5">
    <source>
        <dbReference type="Proteomes" id="UP001516023"/>
    </source>
</evidence>
<feature type="domain" description="tRNA(Ile)-lysidine/2-thiocytidine synthase N-terminal" evidence="3">
    <location>
        <begin position="966"/>
        <end position="1135"/>
    </location>
</feature>
<feature type="compositionally biased region" description="Low complexity" evidence="1">
    <location>
        <begin position="863"/>
        <end position="874"/>
    </location>
</feature>
<evidence type="ECO:0000259" key="2">
    <source>
        <dbReference type="Pfam" id="PF00266"/>
    </source>
</evidence>
<feature type="domain" description="Aminotransferase class V" evidence="2">
    <location>
        <begin position="112"/>
        <end position="375"/>
    </location>
</feature>